<dbReference type="Pfam" id="PF01272">
    <property type="entry name" value="GreA_GreB"/>
    <property type="match status" value="1"/>
</dbReference>
<dbReference type="EMBL" id="PCRM01000034">
    <property type="protein sequence ID" value="PIP21527.1"/>
    <property type="molecule type" value="Genomic_DNA"/>
</dbReference>
<feature type="region of interest" description="Disordered" evidence="8">
    <location>
        <begin position="107"/>
        <end position="135"/>
    </location>
</feature>
<evidence type="ECO:0000313" key="11">
    <source>
        <dbReference type="EMBL" id="PIP21527.1"/>
    </source>
</evidence>
<dbReference type="SUPFAM" id="SSF54534">
    <property type="entry name" value="FKBP-like"/>
    <property type="match status" value="1"/>
</dbReference>
<dbReference type="PIRSF" id="PIRSF006092">
    <property type="entry name" value="GreA_GreB"/>
    <property type="match status" value="1"/>
</dbReference>
<dbReference type="GO" id="GO:0070063">
    <property type="term" value="F:RNA polymerase binding"/>
    <property type="evidence" value="ECO:0007669"/>
    <property type="project" value="InterPro"/>
</dbReference>
<comment type="similarity">
    <text evidence="1 7">Belongs to the GreA/GreB family.</text>
</comment>
<evidence type="ECO:0000256" key="1">
    <source>
        <dbReference type="ARBA" id="ARBA00008213"/>
    </source>
</evidence>
<evidence type="ECO:0000313" key="12">
    <source>
        <dbReference type="Proteomes" id="UP000231567"/>
    </source>
</evidence>
<gene>
    <name evidence="11" type="ORF">COX39_02280</name>
</gene>
<keyword evidence="11" id="KW-0648">Protein biosynthesis</keyword>
<dbReference type="InterPro" id="IPR006359">
    <property type="entry name" value="Tscrpt_elong_fac_GreA"/>
</dbReference>
<evidence type="ECO:0000256" key="8">
    <source>
        <dbReference type="SAM" id="MobiDB-lite"/>
    </source>
</evidence>
<keyword evidence="3 7" id="KW-0805">Transcription regulation</keyword>
<dbReference type="GO" id="GO:0003746">
    <property type="term" value="F:translation elongation factor activity"/>
    <property type="evidence" value="ECO:0007669"/>
    <property type="project" value="UniProtKB-KW"/>
</dbReference>
<protein>
    <recommendedName>
        <fullName evidence="2 7">Transcription elongation factor GreA</fullName>
    </recommendedName>
</protein>
<evidence type="ECO:0000256" key="3">
    <source>
        <dbReference type="ARBA" id="ARBA00023015"/>
    </source>
</evidence>
<dbReference type="PROSITE" id="PS00830">
    <property type="entry name" value="GREAB_2"/>
    <property type="match status" value="1"/>
</dbReference>
<dbReference type="NCBIfam" id="TIGR01462">
    <property type="entry name" value="greA"/>
    <property type="match status" value="1"/>
</dbReference>
<feature type="non-terminal residue" evidence="11">
    <location>
        <position position="135"/>
    </location>
</feature>
<dbReference type="InterPro" id="IPR023459">
    <property type="entry name" value="Tscrpt_elong_fac_GreA/B_fam"/>
</dbReference>
<evidence type="ECO:0000256" key="2">
    <source>
        <dbReference type="ARBA" id="ARBA00013729"/>
    </source>
</evidence>
<dbReference type="PROSITE" id="PS00829">
    <property type="entry name" value="GREAB_1"/>
    <property type="match status" value="1"/>
</dbReference>
<dbReference type="GO" id="GO:0003677">
    <property type="term" value="F:DNA binding"/>
    <property type="evidence" value="ECO:0007669"/>
    <property type="project" value="UniProtKB-KW"/>
</dbReference>
<keyword evidence="5 7" id="KW-0804">Transcription</keyword>
<evidence type="ECO:0000259" key="10">
    <source>
        <dbReference type="Pfam" id="PF03449"/>
    </source>
</evidence>
<dbReference type="InterPro" id="IPR018151">
    <property type="entry name" value="TF_GreA/GreB_CS"/>
</dbReference>
<evidence type="ECO:0000256" key="5">
    <source>
        <dbReference type="ARBA" id="ARBA00023163"/>
    </source>
</evidence>
<comment type="caution">
    <text evidence="11">The sequence shown here is derived from an EMBL/GenBank/DDBJ whole genome shotgun (WGS) entry which is preliminary data.</text>
</comment>
<sequence>MVQEYIVTTEGLEKIKKELSFLKEHKRKEVIERIQKSREFGDISENSEYEEAKNEQAFIEGRIQELEDIIKHAKVVTAACHNGVICIGSKVAVNIESENSTFQIVGASEGNPSQGKISADSPLGKALLGKKTGDE</sequence>
<organism evidence="11 12">
    <name type="scientific">Candidatus Nealsonbacteria bacterium CG23_combo_of_CG06-09_8_20_14_all_40_13</name>
    <dbReference type="NCBI Taxonomy" id="1974724"/>
    <lineage>
        <taxon>Bacteria</taxon>
        <taxon>Candidatus Nealsoniibacteriota</taxon>
    </lineage>
</organism>
<dbReference type="InterPro" id="IPR028624">
    <property type="entry name" value="Tscrpt_elong_fac_GreA/B"/>
</dbReference>
<dbReference type="GO" id="GO:0032784">
    <property type="term" value="P:regulation of DNA-templated transcription elongation"/>
    <property type="evidence" value="ECO:0007669"/>
    <property type="project" value="InterPro"/>
</dbReference>
<dbReference type="InterPro" id="IPR022691">
    <property type="entry name" value="Tscrpt_elong_fac_GreA/B_N"/>
</dbReference>
<dbReference type="Gene3D" id="3.10.50.30">
    <property type="entry name" value="Transcription elongation factor, GreA/GreB, C-terminal domain"/>
    <property type="match status" value="1"/>
</dbReference>
<dbReference type="Proteomes" id="UP000231567">
    <property type="component" value="Unassembled WGS sequence"/>
</dbReference>
<accession>A0A2G9YQK6</accession>
<name>A0A2G9YQK6_9BACT</name>
<feature type="domain" description="Transcription elongation factor GreA/GreB N-terminal" evidence="10">
    <location>
        <begin position="6"/>
        <end position="75"/>
    </location>
</feature>
<dbReference type="InterPro" id="IPR001437">
    <property type="entry name" value="Tscrpt_elong_fac_GreA/B_C"/>
</dbReference>
<evidence type="ECO:0000256" key="7">
    <source>
        <dbReference type="RuleBase" id="RU000556"/>
    </source>
</evidence>
<evidence type="ECO:0000256" key="6">
    <source>
        <dbReference type="ARBA" id="ARBA00024916"/>
    </source>
</evidence>
<dbReference type="PANTHER" id="PTHR30437">
    <property type="entry name" value="TRANSCRIPTION ELONGATION FACTOR GREA"/>
    <property type="match status" value="1"/>
</dbReference>
<reference evidence="11 12" key="1">
    <citation type="submission" date="2017-09" db="EMBL/GenBank/DDBJ databases">
        <title>Depth-based differentiation of microbial function through sediment-hosted aquifers and enrichment of novel symbionts in the deep terrestrial subsurface.</title>
        <authorList>
            <person name="Probst A.J."/>
            <person name="Ladd B."/>
            <person name="Jarett J.K."/>
            <person name="Geller-Mcgrath D.E."/>
            <person name="Sieber C.M."/>
            <person name="Emerson J.B."/>
            <person name="Anantharaman K."/>
            <person name="Thomas B.C."/>
            <person name="Malmstrom R."/>
            <person name="Stieglmeier M."/>
            <person name="Klingl A."/>
            <person name="Woyke T."/>
            <person name="Ryan C.M."/>
            <person name="Banfield J.F."/>
        </authorList>
    </citation>
    <scope>NUCLEOTIDE SEQUENCE [LARGE SCALE GENOMIC DNA]</scope>
    <source>
        <strain evidence="11">CG23_combo_of_CG06-09_8_20_14_all_40_13</strain>
    </source>
</reference>
<evidence type="ECO:0000259" key="9">
    <source>
        <dbReference type="Pfam" id="PF01272"/>
    </source>
</evidence>
<dbReference type="InterPro" id="IPR036953">
    <property type="entry name" value="GreA/GreB_C_sf"/>
</dbReference>
<dbReference type="FunFam" id="1.10.287.180:FF:000001">
    <property type="entry name" value="Transcription elongation factor GreA"/>
    <property type="match status" value="1"/>
</dbReference>
<keyword evidence="4 7" id="KW-0238">DNA-binding</keyword>
<keyword evidence="11" id="KW-0251">Elongation factor</keyword>
<dbReference type="AlphaFoldDB" id="A0A2G9YQK6"/>
<dbReference type="NCBIfam" id="NF001263">
    <property type="entry name" value="PRK00226.1-4"/>
    <property type="match status" value="1"/>
</dbReference>
<dbReference type="InterPro" id="IPR036805">
    <property type="entry name" value="Tscrpt_elong_fac_GreA/B_N_sf"/>
</dbReference>
<dbReference type="PANTHER" id="PTHR30437:SF4">
    <property type="entry name" value="TRANSCRIPTION ELONGATION FACTOR GREA"/>
    <property type="match status" value="1"/>
</dbReference>
<feature type="domain" description="Transcription elongation factor GreA/GreB C-terminal" evidence="9">
    <location>
        <begin position="82"/>
        <end position="135"/>
    </location>
</feature>
<dbReference type="Pfam" id="PF03449">
    <property type="entry name" value="GreA_GreB_N"/>
    <property type="match status" value="1"/>
</dbReference>
<dbReference type="HAMAP" id="MF_00105">
    <property type="entry name" value="GreA_GreB"/>
    <property type="match status" value="1"/>
</dbReference>
<dbReference type="SUPFAM" id="SSF46557">
    <property type="entry name" value="GreA transcript cleavage protein, N-terminal domain"/>
    <property type="match status" value="1"/>
</dbReference>
<proteinExistence type="inferred from homology"/>
<evidence type="ECO:0000256" key="4">
    <source>
        <dbReference type="ARBA" id="ARBA00023125"/>
    </source>
</evidence>
<comment type="function">
    <text evidence="6 7">Necessary for efficient RNA polymerase transcription elongation past template-encoded arresting sites. The arresting sites in DNA have the property of trapping a certain fraction of elongating RNA polymerases that pass through, resulting in locked ternary complexes. Cleavage of the nascent transcript by cleavage factors such as GreA or GreB allows the resumption of elongation from the new 3'terminus. GreA releases sequences of 2 to 3 nucleotides.</text>
</comment>
<dbReference type="GO" id="GO:0006354">
    <property type="term" value="P:DNA-templated transcription elongation"/>
    <property type="evidence" value="ECO:0007669"/>
    <property type="project" value="TreeGrafter"/>
</dbReference>
<dbReference type="Gene3D" id="1.10.287.180">
    <property type="entry name" value="Transcription elongation factor, GreA/GreB, N-terminal domain"/>
    <property type="match status" value="1"/>
</dbReference>